<sequence length="168" mass="16946">MRKSLRLKGVAAAAVAIAFGLCLAAGCAPAGGASDGALADTGDLAAAYPVHGSNAEDGAGLAGYHAALGQDCASCHQGNLADQLAAAGIEGEPDCSSTFYNDTATCLSSDCHVSWDALAERTADLGDYNPHDSIHGTIEDCNECHKGHAEQVDICGQCHPNGGQEMTV</sequence>
<evidence type="ECO:0000256" key="4">
    <source>
        <dbReference type="ARBA" id="ARBA00022723"/>
    </source>
</evidence>
<keyword evidence="7" id="KW-0732">Signal</keyword>
<dbReference type="InterPro" id="IPR036280">
    <property type="entry name" value="Multihaem_cyt_sf"/>
</dbReference>
<evidence type="ECO:0000259" key="8">
    <source>
        <dbReference type="Pfam" id="PF14537"/>
    </source>
</evidence>
<comment type="caution">
    <text evidence="9">The sequence shown here is derived from an EMBL/GenBank/DDBJ whole genome shotgun (WGS) entry which is preliminary data.</text>
</comment>
<feature type="domain" description="Tetrahaem cytochrome" evidence="8">
    <location>
        <begin position="65"/>
        <end position="159"/>
    </location>
</feature>
<proteinExistence type="predicted"/>
<keyword evidence="10" id="KW-1185">Reference proteome</keyword>
<accession>A0ABU6II27</accession>
<evidence type="ECO:0000256" key="5">
    <source>
        <dbReference type="ARBA" id="ARBA00022982"/>
    </source>
</evidence>
<evidence type="ECO:0000256" key="1">
    <source>
        <dbReference type="ARBA" id="ARBA00004196"/>
    </source>
</evidence>
<dbReference type="InterPro" id="IPR012286">
    <property type="entry name" value="Tetrahaem_cytochrome"/>
</dbReference>
<keyword evidence="3" id="KW-0349">Heme</keyword>
<name>A0ABU6II27_9ACTN</name>
<protein>
    <submittedName>
        <fullName evidence="9">Cytochrome c3 family protein</fullName>
    </submittedName>
</protein>
<evidence type="ECO:0000256" key="7">
    <source>
        <dbReference type="SAM" id="SignalP"/>
    </source>
</evidence>
<feature type="signal peptide" evidence="7">
    <location>
        <begin position="1"/>
        <end position="24"/>
    </location>
</feature>
<evidence type="ECO:0000256" key="2">
    <source>
        <dbReference type="ARBA" id="ARBA00022448"/>
    </source>
</evidence>
<dbReference type="PROSITE" id="PS51257">
    <property type="entry name" value="PROKAR_LIPOPROTEIN"/>
    <property type="match status" value="1"/>
</dbReference>
<dbReference type="Proteomes" id="UP001349994">
    <property type="component" value="Unassembled WGS sequence"/>
</dbReference>
<dbReference type="SUPFAM" id="SSF48695">
    <property type="entry name" value="Multiheme cytochromes"/>
    <property type="match status" value="1"/>
</dbReference>
<keyword evidence="6" id="KW-0408">Iron</keyword>
<dbReference type="Pfam" id="PF14537">
    <property type="entry name" value="Cytochrom_c3_2"/>
    <property type="match status" value="1"/>
</dbReference>
<evidence type="ECO:0000313" key="9">
    <source>
        <dbReference type="EMBL" id="MEC4176116.1"/>
    </source>
</evidence>
<gene>
    <name evidence="9" type="ORF">VIN30_06620</name>
</gene>
<keyword evidence="4" id="KW-0479">Metal-binding</keyword>
<evidence type="ECO:0000256" key="3">
    <source>
        <dbReference type="ARBA" id="ARBA00022617"/>
    </source>
</evidence>
<comment type="subcellular location">
    <subcellularLocation>
        <location evidence="1">Cell envelope</location>
    </subcellularLocation>
</comment>
<keyword evidence="2" id="KW-0813">Transport</keyword>
<evidence type="ECO:0000256" key="6">
    <source>
        <dbReference type="ARBA" id="ARBA00023004"/>
    </source>
</evidence>
<dbReference type="RefSeq" id="WP_326424486.1">
    <property type="nucleotide sequence ID" value="NZ_JAYMFF010000011.1"/>
</dbReference>
<feature type="chain" id="PRO_5045372794" evidence="7">
    <location>
        <begin position="25"/>
        <end position="168"/>
    </location>
</feature>
<reference evidence="9 10" key="1">
    <citation type="submission" date="2024-01" db="EMBL/GenBank/DDBJ databases">
        <title>novel species in genus Adlercreutzia.</title>
        <authorList>
            <person name="Liu X."/>
        </authorList>
    </citation>
    <scope>NUCLEOTIDE SEQUENCE [LARGE SCALE GENOMIC DNA]</scope>
    <source>
        <strain evidence="9 10">R7</strain>
    </source>
</reference>
<evidence type="ECO:0000313" key="10">
    <source>
        <dbReference type="Proteomes" id="UP001349994"/>
    </source>
</evidence>
<dbReference type="Gene3D" id="1.10.1130.10">
    <property type="entry name" value="Flavocytochrome C3, Chain A"/>
    <property type="match status" value="1"/>
</dbReference>
<keyword evidence="5" id="KW-0249">Electron transport</keyword>
<dbReference type="EMBL" id="JAYMFF010000011">
    <property type="protein sequence ID" value="MEC4176116.1"/>
    <property type="molecule type" value="Genomic_DNA"/>
</dbReference>
<organism evidence="9 10">
    <name type="scientific">Adlercreutzia wanghongyangiae</name>
    <dbReference type="NCBI Taxonomy" id="3111451"/>
    <lineage>
        <taxon>Bacteria</taxon>
        <taxon>Bacillati</taxon>
        <taxon>Actinomycetota</taxon>
        <taxon>Coriobacteriia</taxon>
        <taxon>Eggerthellales</taxon>
        <taxon>Eggerthellaceae</taxon>
        <taxon>Adlercreutzia</taxon>
    </lineage>
</organism>